<keyword evidence="2" id="KW-0472">Membrane</keyword>
<organism evidence="4 5">
    <name type="scientific">Micrococcus cohnii</name>
    <dbReference type="NCBI Taxonomy" id="993416"/>
    <lineage>
        <taxon>Bacteria</taxon>
        <taxon>Bacillati</taxon>
        <taxon>Actinomycetota</taxon>
        <taxon>Actinomycetes</taxon>
        <taxon>Micrococcales</taxon>
        <taxon>Micrococcaceae</taxon>
        <taxon>Micrococcus</taxon>
    </lineage>
</organism>
<evidence type="ECO:0000313" key="5">
    <source>
        <dbReference type="Proteomes" id="UP000540191"/>
    </source>
</evidence>
<dbReference type="AlphaFoldDB" id="A0A7W7M2L3"/>
<feature type="domain" description="G" evidence="3">
    <location>
        <begin position="60"/>
        <end position="226"/>
    </location>
</feature>
<comment type="caution">
    <text evidence="4">The sequence shown here is derived from an EMBL/GenBank/DDBJ whole genome shotgun (WGS) entry which is preliminary data.</text>
</comment>
<dbReference type="InterPro" id="IPR005662">
    <property type="entry name" value="GTPase_Era-like"/>
</dbReference>
<keyword evidence="5" id="KW-1185">Reference proteome</keyword>
<reference evidence="4 5" key="1">
    <citation type="submission" date="2020-08" db="EMBL/GenBank/DDBJ databases">
        <title>Sequencing the genomes of 1000 actinobacteria strains.</title>
        <authorList>
            <person name="Klenk H.-P."/>
        </authorList>
    </citation>
    <scope>NUCLEOTIDE SEQUENCE [LARGE SCALE GENOMIC DNA]</scope>
    <source>
        <strain evidence="4 5">DSM 23974</strain>
    </source>
</reference>
<gene>
    <name evidence="4" type="ORF">HDA30_000508</name>
</gene>
<dbReference type="EMBL" id="JACHNA010000001">
    <property type="protein sequence ID" value="MBB4735000.1"/>
    <property type="molecule type" value="Genomic_DNA"/>
</dbReference>
<dbReference type="InterPro" id="IPR027417">
    <property type="entry name" value="P-loop_NTPase"/>
</dbReference>
<feature type="transmembrane region" description="Helical" evidence="2">
    <location>
        <begin position="514"/>
        <end position="536"/>
    </location>
</feature>
<dbReference type="Gene3D" id="3.40.50.300">
    <property type="entry name" value="P-loop containing nucleotide triphosphate hydrolases"/>
    <property type="match status" value="1"/>
</dbReference>
<keyword evidence="4" id="KW-0131">Cell cycle</keyword>
<dbReference type="GO" id="GO:0019843">
    <property type="term" value="F:rRNA binding"/>
    <property type="evidence" value="ECO:0007669"/>
    <property type="project" value="TreeGrafter"/>
</dbReference>
<proteinExistence type="predicted"/>
<evidence type="ECO:0000259" key="3">
    <source>
        <dbReference type="Pfam" id="PF01926"/>
    </source>
</evidence>
<feature type="region of interest" description="Disordered" evidence="1">
    <location>
        <begin position="372"/>
        <end position="395"/>
    </location>
</feature>
<name>A0A7W7M2L3_9MICC</name>
<protein>
    <submittedName>
        <fullName evidence="4">GTP-binding protein EngB required for normal cell division</fullName>
    </submittedName>
</protein>
<dbReference type="PANTHER" id="PTHR42698">
    <property type="entry name" value="GTPASE ERA"/>
    <property type="match status" value="1"/>
</dbReference>
<evidence type="ECO:0000256" key="1">
    <source>
        <dbReference type="SAM" id="MobiDB-lite"/>
    </source>
</evidence>
<dbReference type="GO" id="GO:0005525">
    <property type="term" value="F:GTP binding"/>
    <property type="evidence" value="ECO:0007669"/>
    <property type="project" value="InterPro"/>
</dbReference>
<dbReference type="PANTHER" id="PTHR42698:SF1">
    <property type="entry name" value="GTPASE ERA, MITOCHONDRIAL"/>
    <property type="match status" value="1"/>
</dbReference>
<evidence type="ECO:0000313" key="4">
    <source>
        <dbReference type="EMBL" id="MBB4735000.1"/>
    </source>
</evidence>
<accession>A0A7W7M2L3</accession>
<dbReference type="Proteomes" id="UP000540191">
    <property type="component" value="Unassembled WGS sequence"/>
</dbReference>
<keyword evidence="2" id="KW-0812">Transmembrane</keyword>
<dbReference type="InterPro" id="IPR006073">
    <property type="entry name" value="GTP-bd"/>
</dbReference>
<dbReference type="GO" id="GO:0000028">
    <property type="term" value="P:ribosomal small subunit assembly"/>
    <property type="evidence" value="ECO:0007669"/>
    <property type="project" value="TreeGrafter"/>
</dbReference>
<dbReference type="RefSeq" id="WP_184241026.1">
    <property type="nucleotide sequence ID" value="NZ_JACHNA010000001.1"/>
</dbReference>
<dbReference type="SUPFAM" id="SSF52540">
    <property type="entry name" value="P-loop containing nucleoside triphosphate hydrolases"/>
    <property type="match status" value="1"/>
</dbReference>
<feature type="transmembrane region" description="Helical" evidence="2">
    <location>
        <begin position="472"/>
        <end position="494"/>
    </location>
</feature>
<dbReference type="GO" id="GO:0043024">
    <property type="term" value="F:ribosomal small subunit binding"/>
    <property type="evidence" value="ECO:0007669"/>
    <property type="project" value="TreeGrafter"/>
</dbReference>
<dbReference type="Pfam" id="PF01926">
    <property type="entry name" value="MMR_HSR1"/>
    <property type="match status" value="1"/>
</dbReference>
<dbReference type="GO" id="GO:0051301">
    <property type="term" value="P:cell division"/>
    <property type="evidence" value="ECO:0007669"/>
    <property type="project" value="UniProtKB-KW"/>
</dbReference>
<dbReference type="GO" id="GO:0005829">
    <property type="term" value="C:cytosol"/>
    <property type="evidence" value="ECO:0007669"/>
    <property type="project" value="TreeGrafter"/>
</dbReference>
<sequence>MIRGGVTSRPEPTLTARLEALTEAAELAEDRLPEASLRAARDAAVAAGERTSLSAEHTVVGFFGATGSGKSSLFNALTGRELARVAATRPTTSEPLAAVWGVGRRKDDSAAATDGTGEGGGVAALLDWLGVQDRHLLDDAPVLDQGRRGFLGLGRREGADPSGLVLLDLPDIDSIARAHREVTQRLAGHVDVLVWVVDPEKYADAVLHQQFLAGMGTHEAVTLVVLNQVDRLSVRDRDDVMASLRQMLTGHGLGQVRVLGASARTGEGLDELGAALAAAAAERTAAAQRLGADVAAHAAALEAASGEGEPAGVAETAAARLGEDLGHAGGVPAVVRAVEASYTLRSTRQTGWPPLRWLHRFRADPLRRLHLMPERPAAGRRRGDGDEHDPRVHRTSLPERTGTQTAVVDAGVRRLVDEASAGAPEPWVAAVRRAGRSRRDELPDAVDQAIAGADLKAGRGSWWWPVWNLMQWLVLLTAVVGAGWLGLLALAAYLQFRLPPAPAVEGFPIPTLLLFGGLALGLLLWLLAVPLTRLAARSRGRRARRQLLTRTEDVGRRLVIEPVEDELSRLAAFRAAIARAQGRTDRVAGSARAPRRGGRRS</sequence>
<keyword evidence="2" id="KW-1133">Transmembrane helix</keyword>
<evidence type="ECO:0000256" key="2">
    <source>
        <dbReference type="SAM" id="Phobius"/>
    </source>
</evidence>
<feature type="compositionally biased region" description="Basic and acidic residues" evidence="1">
    <location>
        <begin position="381"/>
        <end position="392"/>
    </location>
</feature>
<keyword evidence="4" id="KW-0132">Cell division</keyword>